<comment type="caution">
    <text evidence="2">The sequence shown here is derived from an EMBL/GenBank/DDBJ whole genome shotgun (WGS) entry which is preliminary data.</text>
</comment>
<gene>
    <name evidence="2" type="ORF">GFD30_20525</name>
</gene>
<organism evidence="2 3">
    <name type="scientific">Glycomyces albidus</name>
    <dbReference type="NCBI Taxonomy" id="2656774"/>
    <lineage>
        <taxon>Bacteria</taxon>
        <taxon>Bacillati</taxon>
        <taxon>Actinomycetota</taxon>
        <taxon>Actinomycetes</taxon>
        <taxon>Glycomycetales</taxon>
        <taxon>Glycomycetaceae</taxon>
        <taxon>Glycomyces</taxon>
    </lineage>
</organism>
<dbReference type="AlphaFoldDB" id="A0A6L5GEC7"/>
<dbReference type="EMBL" id="WIAO01000031">
    <property type="protein sequence ID" value="MQM27931.1"/>
    <property type="molecule type" value="Genomic_DNA"/>
</dbReference>
<name>A0A6L5GEC7_9ACTN</name>
<reference evidence="2 3" key="1">
    <citation type="submission" date="2019-10" db="EMBL/GenBank/DDBJ databases">
        <title>Glycomyces albidus sp. nov., a novel actinomycete isolated from rhizosphere soil of wheat (Triticum aestivum L.).</title>
        <authorList>
            <person name="Qian L."/>
        </authorList>
    </citation>
    <scope>NUCLEOTIDE SEQUENCE [LARGE SCALE GENOMIC DNA]</scope>
    <source>
        <strain evidence="2 3">NEAU-7082</strain>
    </source>
</reference>
<feature type="transmembrane region" description="Helical" evidence="1">
    <location>
        <begin position="22"/>
        <end position="44"/>
    </location>
</feature>
<keyword evidence="1" id="KW-0812">Transmembrane</keyword>
<accession>A0A6L5GEC7</accession>
<sequence>MRYQMWRHSWDGPSDHMSGGDWGWMAFMMLSWVAILVLLVWAVARLSRAIESRHDAIGSDRSAERRESPREVLDRRYAAGEIDAATYSEMRTRLEGGGLDST</sequence>
<evidence type="ECO:0000256" key="1">
    <source>
        <dbReference type="SAM" id="Phobius"/>
    </source>
</evidence>
<keyword evidence="3" id="KW-1185">Reference proteome</keyword>
<evidence type="ECO:0000313" key="2">
    <source>
        <dbReference type="EMBL" id="MQM27931.1"/>
    </source>
</evidence>
<dbReference type="RefSeq" id="WP_153027052.1">
    <property type="nucleotide sequence ID" value="NZ_WIAO01000031.1"/>
</dbReference>
<proteinExistence type="predicted"/>
<evidence type="ECO:0000313" key="3">
    <source>
        <dbReference type="Proteomes" id="UP000477750"/>
    </source>
</evidence>
<protein>
    <submittedName>
        <fullName evidence="2">SHOCT domain-containing protein</fullName>
    </submittedName>
</protein>
<keyword evidence="1" id="KW-1133">Transmembrane helix</keyword>
<dbReference type="Proteomes" id="UP000477750">
    <property type="component" value="Unassembled WGS sequence"/>
</dbReference>
<keyword evidence="1" id="KW-0472">Membrane</keyword>